<feature type="domain" description="Bacterial Ig" evidence="2">
    <location>
        <begin position="336"/>
        <end position="417"/>
    </location>
</feature>
<feature type="region of interest" description="Disordered" evidence="1">
    <location>
        <begin position="1513"/>
        <end position="1533"/>
    </location>
</feature>
<sequence>MRSVSIISKMSTVATTTETNSVTLTAPSIVKIKVDRDDVASMQRTNQDLVITLKNGETVTVKNFYVTSDLGHSELVLEEENGALWWVQDTDGAFHFQQLNSIDELLITAEGGHEGGAIWPWLLGGAAVAAGIGIAASNSNGGGSHHNDDDGVTTPGTPNPTVDTTPPGAPTNLAISPDGKTITGNAEPGSTIIIRDPDGNVIGTGKTGNDGKFTVGLDKPQLNGEHLTVEAKDPSNNTGPSTPITAPDTTAPDAPTDLAVSNDGKSVTGNAEPGSTVTIRDPNGNVIGTGTAGSDGKFTVELNTPQTNGEHLTAEAKDPAGNTSPTSSVTAHDTTAPSAPSGLNINEEGTTLTGKAEAGSTVKVTDNEGNLIGTGKADANGNFTITLTSPQTDGERLSVTATDAAGNQSAPANIVAPNPTEEPLNLLSRVVDDVGSITGTLTSDQNTDDSRPTFSGRGEAGSTINLFDNGVKIGEVVVGSNGTWSFTPTTPLQDGAHSIIATGAATPDSSITGFSFVVDTLKPAAPSELVTAEDGASISGKAEAGSTVVIKDADGTIIGTGITGSNGSFTIPLSPAQITGEQLTATAADKAGNVSDPATALSPDKIAPNIPTITGVLDNEPTITGNIVNGKSTDDTTPTINGSGEPNSVITIYGNNAVIGTVEADESGNWSFTPTTPLTEGTWNIQTTATDASGNTSDKSPGFTIRVDITAPDAPSFVSVTGNAGGSDVNVANGGITNDATPTLRGQAEAGSTVTLWATLNGVRTEIGTVTADPQGNWSLTIAQPLVNGNYTVTATATDSAGNVSGESQEQTFTVDLLAPDAPTGLIISEDGSTVTGSAEANSTVTIKDANGNILGSDTADGDGNFSITLTPAQDNNQILSVTATDSAGNISQPSGIQAPDLIAPDAPDNLLVSEDGTKVTGTAEPGSTVAITDAGGNPLGNATAGDDGKFEVVLTTPQKNGEQLTAIATDNAGNNSDGATVNAPDITPPSIPVFGDVIDDVPEGEGALTSGKTTNDPRPTFNGETEANATISIYDNGVKIGEAVANDRGVWAFTPESDLSPGSHTFTLTSTDESGNTSDKSGSFNIIVDTAVPTLPVITHLTDDQDPSTGFVNNGQSTNDDLPQINGTGAVGSTISVFEGDNLLGTALVDTNGTWTLQLTEPLGEGPHNLTLSAENAAGNTIANDTPFTFTVDTEAPDAPSIILVTDDVGAYQGELNSGDTTDDRRPTFSGTAEPNTQVKIYDGQTLLGTATVGSNGEWSLTPTLALAEGEHDLRFVTVDGAGNVGVETPFTLTVDTSASVAPAITSIADDVGLYKGNLANNQVTDDTQPTLNGTGPEGATITIYDNGEEIGTATVEDGIWDFTPETALEGGEHIFTVTSTNAAGNVSPASPPFTINIDVDAPVKPAIGEVTDNVDENTGPLASGDETNDPLPTVSGTGNEGDTITLYNGNTVLGTTIVGEDGRWSLTPNNALTEGTYQLHVTATDPAGNVSEPSDEFEIRVDLSAPADPELVSVEDNTNPTTVPIDSGDRTVDSTPLLTGTADGNTLITILVDGVAVGTTTSDANGDWSFIPPTALTDGPHTITLTATDSAGNTTQPGGNFILTVDTTGPDLPVIDSITDDVGSINNELKGGGLTDDNRPTFTGTAEANGMVIIFANGAEIGRVDVDAGGNWSFTPDATSPLADGDNVITFQAIDDLGNEGPTSDGITLRVDTDAPDAPTNIQLGDDGSSITGQAEANSTVIIYNQSGTEIGRTTATGLGYFETTLSPLPAQGSLISVNAQDRAGNLSEPAQVSVVPPTEPSVPIIINIEDNVGPQQGSLDSGDSTDDTAPVITGTAGVGSVVYVKIDTQEFGPIDTDENGAWTFTPNPTLSEGTHTISARAEIGGETSAQSTVITITVDVTPPAVATIASVTDDVGAVTGPVLSGGSTDDTQPTLRGTATGSARVDIYNGETLIGSATVNAQGNWVFTPGTALQPGNYAFTAVAVDAAGNAAAESNTWTVTIDTTTPTAPTLDAVVDNIGDVTGTLNNNDRTDDTQPALSGTAASGSTIIIYDNNVEIGRTTAVNGSWSFTPTTPLGEGSHSLTLTATNGAGNTSAPSAPFVLVVDTVAPNRPVLTGVTDGEEPVTGALINNQATNDTQPTFSGTAEPGSTVTIFDNGNEVDTVLVPGSGNWSWTPDAPLAEGPHAITLTTTDAAGNTSTATAPFTVVVDTAAPNAPSAITALDSVEPNTGAITEGQQTNENRPVLSGTVEPNATVQILDNGNPIGSVKADATGNWTFTPTSDLADGDHQLTVTATDGAGNVSAPSPALNIVVDTTGPAAPTIVNATDNVGSITNPLLSGNTTDDNTPTLNGTTDAFATVAVLDNGVQIGTAVADENGNWFFTPQTPLGNGSHAFTTVATDLAGNIGATSPAFTLIVDTTPPAAPVIIQAADNVGPVQSPLLNNQSTDDTTPTLSGTGEAGATITIRDNGNVIGTALVGSDNSWSFTPSTALTPGSHTLTATATDSAGNTGAVSGNFVLTVDLTPPNAPVITAAADDAGTIKGSLISGQVTDDTRPTLSGTGEAGATITVYDNGTLLGSTIVESGGTWSFTPPRDLTTGSHNLTATATDPAGNTGSASAPWNVMVDTTAPNAPIITTVTDNQGSVTGTLGIGQPTDDTTPTLSGTAEANATITLYDNGVAVGTTQADGAGNWSMTTPALTEGSHTFTARATDAAGNTGSASAVTTVNVDLTPPPAPTDLVVNSTGNQVTGHAEAGSTVTILSSTGTVLGTGVADGLGNFTATISPAQTSGQTLQAYATDVAGNVGQPGNVTAPFTGLPTTPIITTIFDDVGTLQGNIGNNQSTNDNRPAISGTAQALSTVTIYNNGTLLGTVVANSSGAWSFTPTTPLTEGLHAITATATNPNGVSSPSTAINITVDTVAPGTPTATISADGFTVSGTAEANSTVSVTVPGQATPLTATTDANGNWALSLPTRLINGEQVSAIATDAAGNSSQQGLATAPVLPVAASDNVVNLELQTSATVTSEEHSDYGFLLVGALGNVASALGDDTAQVLFSVDAGGSGTAVIEAAATGAVLSLLNSLEIAVQKYDTDLQAWVTLYDTSLPQFANLLTIGASGVRMTLDNLDGGQYRVLSFNTSLLAVGSYTSLDVALVKTSAGTVTAGATENGNVITDVDPNNGGDVAPAGTQVTSITNASNVTTVVGAGGADIAGKYGTLHINQDGSYTYTLTNNSVSVVGRSESFVYTITQGSNSSSANLVITLGATVPPSSITAADDSASLQFDTTVTAVDNGTRSQSSFSLAEVNLGTVVDVALLNKIENPIIYTVEGGTTRTLSIGASVGGVALLSVFDLYIYRYNPETQKYEQFRHVEDWLEAPLLGGVTDEDYVVTLPEGKYLVTLNAVEGINVATGYTLKINGDHTYSVKSSTASTTGDVLDNDAGAANGQVTEVNGVAVSASGPTTINGLYGTLTIDAQGNYTYTLKSGLGADSIKTPDSFVYTVRAANGDTSTASLNIQPTAKPVDAVNDTSSAMVLNTAQVFAASPTISAGSATIAARTTDASSSATFDVAEGTALKSLSVTFAISQLTNLNLSINSWSIYEGSTLIYQGTPIAQGQYTLTNSRTLTLGGLELDAGHYTLNFNAHLSSAALLSSVTVTPTINGTAYDLDNFLINNSAHTVNGNIYNGNDSAGAVDQLASAQTVLTVSGSGGSQTLNPTLDSNAAATVQGTYGSLRIAIDGSYTYTLKAGLHPGDITTKETFTYTLNDQKGHMDTATLTINMNPQFTSTSQSDVIHGSAYGDTLIYDLLNSADNRGGNGSDRWDNFSLAQGDKIDIGDLLVGWNGQQSSLGNYLSVTTNGGNTVISIDRDGTGTTHSSTTLITLENVQTTLNDLIEQNHIVT</sequence>
<dbReference type="Proteomes" id="UP001444146">
    <property type="component" value="Unassembled WGS sequence"/>
</dbReference>
<feature type="domain" description="Bacterial Ig-like" evidence="3">
    <location>
        <begin position="2446"/>
        <end position="2525"/>
    </location>
</feature>
<evidence type="ECO:0000259" key="3">
    <source>
        <dbReference type="Pfam" id="PF19077"/>
    </source>
</evidence>
<dbReference type="Gene3D" id="3.30.420.430">
    <property type="match status" value="6"/>
</dbReference>
<dbReference type="InterPro" id="IPR019960">
    <property type="entry name" value="T1SS_VCA0849"/>
</dbReference>
<evidence type="ECO:0000259" key="2">
    <source>
        <dbReference type="Pfam" id="PF17936"/>
    </source>
</evidence>
<feature type="domain" description="Bacterial Ig-like" evidence="3">
    <location>
        <begin position="1007"/>
        <end position="1091"/>
    </location>
</feature>
<dbReference type="PROSITE" id="PS50890">
    <property type="entry name" value="PUA"/>
    <property type="match status" value="1"/>
</dbReference>
<feature type="compositionally biased region" description="Polar residues" evidence="1">
    <location>
        <begin position="321"/>
        <end position="353"/>
    </location>
</feature>
<dbReference type="InterPro" id="IPR013783">
    <property type="entry name" value="Ig-like_fold"/>
</dbReference>
<feature type="domain" description="Bacterial Ig-like" evidence="3">
    <location>
        <begin position="1819"/>
        <end position="1902"/>
    </location>
</feature>
<feature type="domain" description="Bacterial Ig" evidence="2">
    <location>
        <begin position="2923"/>
        <end position="3003"/>
    </location>
</feature>
<gene>
    <name evidence="5" type="ORF">VSR74_13765</name>
</gene>
<dbReference type="InterPro" id="IPR044016">
    <property type="entry name" value="Big_13"/>
</dbReference>
<feature type="region of interest" description="Disordered" evidence="1">
    <location>
        <begin position="229"/>
        <end position="296"/>
    </location>
</feature>
<feature type="domain" description="Bacterial Ig-like" evidence="3">
    <location>
        <begin position="622"/>
        <end position="708"/>
    </location>
</feature>
<dbReference type="RefSeq" id="WP_347795213.1">
    <property type="nucleotide sequence ID" value="NZ_JAYMYY010000003.1"/>
</dbReference>
<reference evidence="5 6" key="1">
    <citation type="submission" date="2024-01" db="EMBL/GenBank/DDBJ databases">
        <title>Pseudocitrobacter sp. Endophytic strain Cyp-38L.</title>
        <authorList>
            <person name="Amer M.A."/>
            <person name="Hamed S.M."/>
        </authorList>
    </citation>
    <scope>NUCLEOTIDE SEQUENCE [LARGE SCALE GENOMIC DNA]</scope>
    <source>
        <strain evidence="5 6">Cyp38S</strain>
    </source>
</reference>
<dbReference type="InterPro" id="IPR011044">
    <property type="entry name" value="Quino_amine_DH_bsu"/>
</dbReference>
<feature type="compositionally biased region" description="Polar residues" evidence="1">
    <location>
        <begin position="1517"/>
        <end position="1526"/>
    </location>
</feature>
<feature type="compositionally biased region" description="Polar residues" evidence="1">
    <location>
        <begin position="2600"/>
        <end position="2622"/>
    </location>
</feature>
<feature type="domain" description="Bacterial Ig-like" evidence="3">
    <location>
        <begin position="1215"/>
        <end position="1298"/>
    </location>
</feature>
<name>A0ABV0HMW2_9ENTR</name>
<dbReference type="Gene3D" id="2.60.40.10">
    <property type="entry name" value="Immunoglobulins"/>
    <property type="match status" value="21"/>
</dbReference>
<evidence type="ECO:0000256" key="1">
    <source>
        <dbReference type="SAM" id="MobiDB-lite"/>
    </source>
</evidence>
<organism evidence="5 6">
    <name type="scientific">Pseudocitrobacter cyperus</name>
    <dbReference type="NCBI Taxonomy" id="3112843"/>
    <lineage>
        <taxon>Bacteria</taxon>
        <taxon>Pseudomonadati</taxon>
        <taxon>Pseudomonadota</taxon>
        <taxon>Gammaproteobacteria</taxon>
        <taxon>Enterobacterales</taxon>
        <taxon>Enterobacteriaceae</taxon>
        <taxon>Pseudocitrobacter</taxon>
    </lineage>
</organism>
<dbReference type="SUPFAM" id="SSF50969">
    <property type="entry name" value="YVTN repeat-like/Quinoprotein amine dehydrogenase"/>
    <property type="match status" value="1"/>
</dbReference>
<feature type="region of interest" description="Disordered" evidence="1">
    <location>
        <begin position="625"/>
        <end position="644"/>
    </location>
</feature>
<dbReference type="EMBL" id="JAYMYY010000003">
    <property type="protein sequence ID" value="MEO3990874.1"/>
    <property type="molecule type" value="Genomic_DNA"/>
</dbReference>
<feature type="domain" description="Bacterial Ig-like" evidence="3">
    <location>
        <begin position="2334"/>
        <end position="2422"/>
    </location>
</feature>
<feature type="domain" description="Bacterial Ig-like" evidence="3">
    <location>
        <begin position="1318"/>
        <end position="1400"/>
    </location>
</feature>
<feature type="domain" description="Bacterial Ig" evidence="2">
    <location>
        <begin position="167"/>
        <end position="248"/>
    </location>
</feature>
<accession>A0ABV0HMW2</accession>
<feature type="region of interest" description="Disordered" evidence="1">
    <location>
        <begin position="1417"/>
        <end position="1443"/>
    </location>
</feature>
<feature type="domain" description="Bacterial Ig-like" evidence="3">
    <location>
        <begin position="2230"/>
        <end position="2318"/>
    </location>
</feature>
<feature type="domain" description="Bacterial Ig-like" evidence="3">
    <location>
        <begin position="2838"/>
        <end position="2921"/>
    </location>
</feature>
<feature type="domain" description="Bacterial Ig-like" evidence="3">
    <location>
        <begin position="1922"/>
        <end position="2007"/>
    </location>
</feature>
<feature type="domain" description="Bacterial Ig" evidence="2">
    <location>
        <begin position="523"/>
        <end position="604"/>
    </location>
</feature>
<feature type="domain" description="Bacterial Ig-like" evidence="3">
    <location>
        <begin position="2640"/>
        <end position="2732"/>
    </location>
</feature>
<proteinExistence type="predicted"/>
<dbReference type="Pfam" id="PF19077">
    <property type="entry name" value="Big_13"/>
    <property type="match status" value="20"/>
</dbReference>
<dbReference type="InterPro" id="IPR041498">
    <property type="entry name" value="Big_6"/>
</dbReference>
<dbReference type="NCBIfam" id="NF045619">
    <property type="entry name" value="adhes_GNV_Cterm"/>
    <property type="match status" value="1"/>
</dbReference>
<feature type="domain" description="Bacterial Ig-like" evidence="3">
    <location>
        <begin position="1532"/>
        <end position="1609"/>
    </location>
</feature>
<feature type="domain" description="Bacterial Ig-like" evidence="3">
    <location>
        <begin position="2129"/>
        <end position="2214"/>
    </location>
</feature>
<feature type="compositionally biased region" description="Polar residues" evidence="1">
    <location>
        <begin position="263"/>
        <end position="278"/>
    </location>
</feature>
<evidence type="ECO:0000313" key="5">
    <source>
        <dbReference type="EMBL" id="MEO3990874.1"/>
    </source>
</evidence>
<feature type="domain" description="Bacterial Ig" evidence="2">
    <location>
        <begin position="819"/>
        <end position="901"/>
    </location>
</feature>
<feature type="domain" description="Bacterial Ig-like" evidence="3">
    <location>
        <begin position="726"/>
        <end position="816"/>
    </location>
</feature>
<dbReference type="InterPro" id="IPR010221">
    <property type="entry name" value="VCBS_dom"/>
</dbReference>
<dbReference type="InterPro" id="IPR048051">
    <property type="entry name" value="BapA-like_prefix-like"/>
</dbReference>
<feature type="compositionally biased region" description="Low complexity" evidence="1">
    <location>
        <begin position="240"/>
        <end position="257"/>
    </location>
</feature>
<protein>
    <submittedName>
        <fullName evidence="5">Ig-like domain-containing protein</fullName>
    </submittedName>
</protein>
<feature type="domain" description="Bacterial Ig" evidence="2">
    <location>
        <begin position="2736"/>
        <end position="2816"/>
    </location>
</feature>
<feature type="domain" description="Biofilm-associated protein BapA-like prefix-like" evidence="4">
    <location>
        <begin position="1"/>
        <end position="121"/>
    </location>
</feature>
<feature type="region of interest" description="Disordered" evidence="1">
    <location>
        <begin position="139"/>
        <end position="200"/>
    </location>
</feature>
<dbReference type="InterPro" id="IPR055014">
    <property type="entry name" value="BapA_Bap-like_C"/>
</dbReference>
<feature type="region of interest" description="Disordered" evidence="1">
    <location>
        <begin position="438"/>
        <end position="461"/>
    </location>
</feature>
<comment type="caution">
    <text evidence="5">The sequence shown here is derived from an EMBL/GenBank/DDBJ whole genome shotgun (WGS) entry which is preliminary data.</text>
</comment>
<feature type="domain" description="Bacterial Ig-like" evidence="3">
    <location>
        <begin position="433"/>
        <end position="520"/>
    </location>
</feature>
<dbReference type="NCBIfam" id="NF033510">
    <property type="entry name" value="Ca_tandemer"/>
    <property type="match status" value="27"/>
</dbReference>
<keyword evidence="6" id="KW-1185">Reference proteome</keyword>
<evidence type="ECO:0000259" key="4">
    <source>
        <dbReference type="Pfam" id="PF22783"/>
    </source>
</evidence>
<feature type="domain" description="Bacterial Ig-like" evidence="3">
    <location>
        <begin position="2541"/>
        <end position="2630"/>
    </location>
</feature>
<dbReference type="NCBIfam" id="TIGR03661">
    <property type="entry name" value="T1SS_VCA0849"/>
    <property type="match status" value="1"/>
</dbReference>
<evidence type="ECO:0000313" key="6">
    <source>
        <dbReference type="Proteomes" id="UP001444146"/>
    </source>
</evidence>
<feature type="region of interest" description="Disordered" evidence="1">
    <location>
        <begin position="2591"/>
        <end position="2622"/>
    </location>
</feature>
<dbReference type="Gene3D" id="2.60.40.1800">
    <property type="match status" value="1"/>
</dbReference>
<dbReference type="Pfam" id="PF22783">
    <property type="entry name" value="BapA_N"/>
    <property type="match status" value="1"/>
</dbReference>
<dbReference type="NCBIfam" id="NF033677">
    <property type="entry name" value="biofilm_BapA_N"/>
    <property type="match status" value="1"/>
</dbReference>
<feature type="domain" description="Bacterial Ig" evidence="2">
    <location>
        <begin position="251"/>
        <end position="333"/>
    </location>
</feature>
<feature type="domain" description="Bacterial Ig" evidence="2">
    <location>
        <begin position="1717"/>
        <end position="1797"/>
    </location>
</feature>
<feature type="compositionally biased region" description="Low complexity" evidence="1">
    <location>
        <begin position="152"/>
        <end position="166"/>
    </location>
</feature>
<feature type="domain" description="Bacterial Ig-like" evidence="3">
    <location>
        <begin position="1413"/>
        <end position="1504"/>
    </location>
</feature>
<feature type="domain" description="Bacterial Ig-like" evidence="3">
    <location>
        <begin position="1632"/>
        <end position="1715"/>
    </location>
</feature>
<feature type="domain" description="Bacterial Ig-like" evidence="3">
    <location>
        <begin position="2023"/>
        <end position="2110"/>
    </location>
</feature>
<dbReference type="Pfam" id="PF17963">
    <property type="entry name" value="Big_9"/>
    <property type="match status" value="1"/>
</dbReference>
<dbReference type="Pfam" id="PF17936">
    <property type="entry name" value="Big_6"/>
    <property type="match status" value="9"/>
</dbReference>
<feature type="domain" description="Bacterial Ig" evidence="2">
    <location>
        <begin position="904"/>
        <end position="986"/>
    </location>
</feature>
<feature type="domain" description="Bacterial Ig-like" evidence="3">
    <location>
        <begin position="1102"/>
        <end position="1195"/>
    </location>
</feature>
<dbReference type="NCBIfam" id="TIGR01965">
    <property type="entry name" value="VCBS_repeat"/>
    <property type="match status" value="2"/>
</dbReference>
<feature type="region of interest" description="Disordered" evidence="1">
    <location>
        <begin position="311"/>
        <end position="362"/>
    </location>
</feature>